<keyword evidence="1" id="KW-0732">Signal</keyword>
<proteinExistence type="predicted"/>
<feature type="signal peptide" evidence="1">
    <location>
        <begin position="1"/>
        <end position="16"/>
    </location>
</feature>
<name>B0WTH9_CULQU</name>
<dbReference type="InterPro" id="IPR010512">
    <property type="entry name" value="DUF1091"/>
</dbReference>
<evidence type="ECO:0000313" key="3">
    <source>
        <dbReference type="EnsemblMetazoa" id="CPIJ010155-PA"/>
    </source>
</evidence>
<dbReference type="Proteomes" id="UP000002320">
    <property type="component" value="Unassembled WGS sequence"/>
</dbReference>
<protein>
    <recommendedName>
        <fullName evidence="5">MD-2-related lipid-recognition domain-containing protein</fullName>
    </recommendedName>
</protein>
<dbReference type="KEGG" id="cqu:CpipJ_CPIJ010155"/>
<reference evidence="2" key="1">
    <citation type="submission" date="2007-03" db="EMBL/GenBank/DDBJ databases">
        <title>Annotation of Culex pipiens quinquefasciatus.</title>
        <authorList>
            <consortium name="The Broad Institute Genome Sequencing Platform"/>
            <person name="Atkinson P.W."/>
            <person name="Hemingway J."/>
            <person name="Christensen B.M."/>
            <person name="Higgs S."/>
            <person name="Kodira C."/>
            <person name="Hannick L."/>
            <person name="Megy K."/>
            <person name="O'Leary S."/>
            <person name="Pearson M."/>
            <person name="Haas B.J."/>
            <person name="Mauceli E."/>
            <person name="Wortman J.R."/>
            <person name="Lee N.H."/>
            <person name="Guigo R."/>
            <person name="Stanke M."/>
            <person name="Alvarado L."/>
            <person name="Amedeo P."/>
            <person name="Antoine C.H."/>
            <person name="Arensburger P."/>
            <person name="Bidwell S.L."/>
            <person name="Crawford M."/>
            <person name="Camaro F."/>
            <person name="Devon K."/>
            <person name="Engels R."/>
            <person name="Hammond M."/>
            <person name="Howarth C."/>
            <person name="Koehrsen M."/>
            <person name="Lawson D."/>
            <person name="Montgomery P."/>
            <person name="Nene V."/>
            <person name="Nusbaum C."/>
            <person name="Puiu D."/>
            <person name="Romero-Severson J."/>
            <person name="Severson D.W."/>
            <person name="Shumway M."/>
            <person name="Sisk P."/>
            <person name="Stolte C."/>
            <person name="Zeng Q."/>
            <person name="Eisenstadt E."/>
            <person name="Fraser-Liggett C."/>
            <person name="Strausberg R."/>
            <person name="Galagan J."/>
            <person name="Birren B."/>
            <person name="Collins F.H."/>
        </authorList>
    </citation>
    <scope>NUCLEOTIDE SEQUENCE [LARGE SCALE GENOMIC DNA]</scope>
    <source>
        <strain evidence="2">JHB</strain>
    </source>
</reference>
<evidence type="ECO:0000313" key="2">
    <source>
        <dbReference type="EMBL" id="EDS34420.1"/>
    </source>
</evidence>
<evidence type="ECO:0008006" key="5">
    <source>
        <dbReference type="Google" id="ProtNLM"/>
    </source>
</evidence>
<dbReference type="VEuPathDB" id="VectorBase:CQUJHB018355"/>
<dbReference type="Pfam" id="PF06477">
    <property type="entry name" value="DUF1091"/>
    <property type="match status" value="1"/>
</dbReference>
<dbReference type="PANTHER" id="PTHR21112">
    <property type="entry name" value="CHEMOSENSORY PROTEIN A 29A-RELATED"/>
    <property type="match status" value="1"/>
</dbReference>
<dbReference type="PANTHER" id="PTHR21112:SF0">
    <property type="entry name" value="CHEMOSENSORY PROTEIN A 29A-RELATED"/>
    <property type="match status" value="1"/>
</dbReference>
<dbReference type="InParanoid" id="B0WTH9"/>
<keyword evidence="4" id="KW-1185">Reference proteome</keyword>
<dbReference type="OrthoDB" id="7755558at2759"/>
<dbReference type="EMBL" id="DS232086">
    <property type="protein sequence ID" value="EDS34420.1"/>
    <property type="molecule type" value="Genomic_DNA"/>
</dbReference>
<dbReference type="HOGENOM" id="CLU_115081_0_0_1"/>
<feature type="chain" id="PRO_5014566968" description="MD-2-related lipid-recognition domain-containing protein" evidence="1">
    <location>
        <begin position="17"/>
        <end position="176"/>
    </location>
</feature>
<sequence length="176" mass="20251">MLILFLLAASVATVVSIQAMFEQFKQCTSNGVLDCNMRVRKVNRTLATLYGNATLNVDLGDSFITSVNLYRSMLGNNQYNLYPMKVSPTGVCKFMQEFWGDYYPYVVVYVPQMEKPGVCPITARQLQFNDMVLDERMLPRFVPTGLWKMVLRAENGHTGMYFQIEIIFRVYPDGYF</sequence>
<evidence type="ECO:0000256" key="1">
    <source>
        <dbReference type="SAM" id="SignalP"/>
    </source>
</evidence>
<dbReference type="VEuPathDB" id="VectorBase:CPIJ010155"/>
<gene>
    <name evidence="3" type="primary">6042963</name>
    <name evidence="2" type="ORF">CpipJ_CPIJ010155</name>
</gene>
<evidence type="ECO:0000313" key="4">
    <source>
        <dbReference type="Proteomes" id="UP000002320"/>
    </source>
</evidence>
<accession>B0WTH9</accession>
<organism>
    <name type="scientific">Culex quinquefasciatus</name>
    <name type="common">Southern house mosquito</name>
    <name type="synonym">Culex pungens</name>
    <dbReference type="NCBI Taxonomy" id="7176"/>
    <lineage>
        <taxon>Eukaryota</taxon>
        <taxon>Metazoa</taxon>
        <taxon>Ecdysozoa</taxon>
        <taxon>Arthropoda</taxon>
        <taxon>Hexapoda</taxon>
        <taxon>Insecta</taxon>
        <taxon>Pterygota</taxon>
        <taxon>Neoptera</taxon>
        <taxon>Endopterygota</taxon>
        <taxon>Diptera</taxon>
        <taxon>Nematocera</taxon>
        <taxon>Culicoidea</taxon>
        <taxon>Culicidae</taxon>
        <taxon>Culicinae</taxon>
        <taxon>Culicini</taxon>
        <taxon>Culex</taxon>
        <taxon>Culex</taxon>
    </lineage>
</organism>
<dbReference type="AlphaFoldDB" id="B0WTH9"/>
<dbReference type="EnsemblMetazoa" id="CPIJ010155-RA">
    <property type="protein sequence ID" value="CPIJ010155-PA"/>
    <property type="gene ID" value="CPIJ010155"/>
</dbReference>
<reference evidence="3" key="2">
    <citation type="submission" date="2020-05" db="UniProtKB">
        <authorList>
            <consortium name="EnsemblMetazoa"/>
        </authorList>
    </citation>
    <scope>IDENTIFICATION</scope>
    <source>
        <strain evidence="3">JHB</strain>
    </source>
</reference>